<dbReference type="EMBL" id="QCYH01000001">
    <property type="protein sequence ID" value="PVA11524.1"/>
    <property type="molecule type" value="Genomic_DNA"/>
</dbReference>
<comment type="caution">
    <text evidence="1">The sequence shown here is derived from an EMBL/GenBank/DDBJ whole genome shotgun (WGS) entry which is preliminary data.</text>
</comment>
<dbReference type="Proteomes" id="UP000244446">
    <property type="component" value="Unassembled WGS sequence"/>
</dbReference>
<accession>A0A2T7GAS1</accession>
<evidence type="ECO:0000313" key="2">
    <source>
        <dbReference type="Proteomes" id="UP000244446"/>
    </source>
</evidence>
<proteinExistence type="predicted"/>
<protein>
    <submittedName>
        <fullName evidence="1">Uncharacterized protein</fullName>
    </submittedName>
</protein>
<organism evidence="1 2">
    <name type="scientific">Pelagivirga sediminicola</name>
    <dbReference type="NCBI Taxonomy" id="2170575"/>
    <lineage>
        <taxon>Bacteria</taxon>
        <taxon>Pseudomonadati</taxon>
        <taxon>Pseudomonadota</taxon>
        <taxon>Alphaproteobacteria</taxon>
        <taxon>Rhodobacterales</taxon>
        <taxon>Paracoccaceae</taxon>
        <taxon>Pelagivirga</taxon>
    </lineage>
</organism>
<name>A0A2T7GAS1_9RHOB</name>
<reference evidence="1 2" key="1">
    <citation type="submission" date="2018-04" db="EMBL/GenBank/DDBJ databases">
        <title>Pelagivirga bohaiensis gen. nov., sp. nov., a bacterium isolated from the Bohai Sea.</title>
        <authorList>
            <person name="Ji X."/>
        </authorList>
    </citation>
    <scope>NUCLEOTIDE SEQUENCE [LARGE SCALE GENOMIC DNA]</scope>
    <source>
        <strain evidence="1 2">BH-SD19</strain>
    </source>
</reference>
<gene>
    <name evidence="1" type="ORF">DC366_00685</name>
</gene>
<keyword evidence="2" id="KW-1185">Reference proteome</keyword>
<evidence type="ECO:0000313" key="1">
    <source>
        <dbReference type="EMBL" id="PVA11524.1"/>
    </source>
</evidence>
<dbReference type="AlphaFoldDB" id="A0A2T7GAS1"/>
<sequence length="85" mass="9394">MAVVGDLGSTWGPLIGTGSMMIVVERSREMGRRPKAGERSSLCGAVFSGNRNAHHECWPDPDRDETRRLNADARTLPFQLILGRE</sequence>